<evidence type="ECO:0000313" key="2">
    <source>
        <dbReference type="EMBL" id="JAD48718.1"/>
    </source>
</evidence>
<dbReference type="AlphaFoldDB" id="A0A0A9AFR8"/>
<organism evidence="2">
    <name type="scientific">Arundo donax</name>
    <name type="common">Giant reed</name>
    <name type="synonym">Donax arundinaceus</name>
    <dbReference type="NCBI Taxonomy" id="35708"/>
    <lineage>
        <taxon>Eukaryota</taxon>
        <taxon>Viridiplantae</taxon>
        <taxon>Streptophyta</taxon>
        <taxon>Embryophyta</taxon>
        <taxon>Tracheophyta</taxon>
        <taxon>Spermatophyta</taxon>
        <taxon>Magnoliopsida</taxon>
        <taxon>Liliopsida</taxon>
        <taxon>Poales</taxon>
        <taxon>Poaceae</taxon>
        <taxon>PACMAD clade</taxon>
        <taxon>Arundinoideae</taxon>
        <taxon>Arundineae</taxon>
        <taxon>Arundo</taxon>
    </lineage>
</organism>
<proteinExistence type="predicted"/>
<feature type="compositionally biased region" description="Polar residues" evidence="1">
    <location>
        <begin position="1"/>
        <end position="13"/>
    </location>
</feature>
<feature type="compositionally biased region" description="Basic and acidic residues" evidence="1">
    <location>
        <begin position="15"/>
        <end position="32"/>
    </location>
</feature>
<reference evidence="2" key="2">
    <citation type="journal article" date="2015" name="Data Brief">
        <title>Shoot transcriptome of the giant reed, Arundo donax.</title>
        <authorList>
            <person name="Barrero R.A."/>
            <person name="Guerrero F.D."/>
            <person name="Moolhuijzen P."/>
            <person name="Goolsby J.A."/>
            <person name="Tidwell J."/>
            <person name="Bellgard S.E."/>
            <person name="Bellgard M.I."/>
        </authorList>
    </citation>
    <scope>NUCLEOTIDE SEQUENCE</scope>
    <source>
        <tissue evidence="2">Shoot tissue taken approximately 20 cm above the soil surface</tissue>
    </source>
</reference>
<sequence length="45" mass="5108">MQTTNGVLHNKSITTKKETKSRAFTHCLERKNSSSRHPSKIVSTH</sequence>
<accession>A0A0A9AFR8</accession>
<reference evidence="2" key="1">
    <citation type="submission" date="2014-09" db="EMBL/GenBank/DDBJ databases">
        <authorList>
            <person name="Magalhaes I.L.F."/>
            <person name="Oliveira U."/>
            <person name="Santos F.R."/>
            <person name="Vidigal T.H.D.A."/>
            <person name="Brescovit A.D."/>
            <person name="Santos A.J."/>
        </authorList>
    </citation>
    <scope>NUCLEOTIDE SEQUENCE</scope>
    <source>
        <tissue evidence="2">Shoot tissue taken approximately 20 cm above the soil surface</tissue>
    </source>
</reference>
<name>A0A0A9AFR8_ARUDO</name>
<evidence type="ECO:0000256" key="1">
    <source>
        <dbReference type="SAM" id="MobiDB-lite"/>
    </source>
</evidence>
<protein>
    <submittedName>
        <fullName evidence="2">Uncharacterized protein</fullName>
    </submittedName>
</protein>
<dbReference type="EMBL" id="GBRH01249177">
    <property type="protein sequence ID" value="JAD48718.1"/>
    <property type="molecule type" value="Transcribed_RNA"/>
</dbReference>
<feature type="region of interest" description="Disordered" evidence="1">
    <location>
        <begin position="1"/>
        <end position="45"/>
    </location>
</feature>